<protein>
    <submittedName>
        <fullName evidence="2">Uncharacterized protein</fullName>
    </submittedName>
</protein>
<feature type="compositionally biased region" description="Polar residues" evidence="1">
    <location>
        <begin position="516"/>
        <end position="551"/>
    </location>
</feature>
<feature type="compositionally biased region" description="Basic residues" evidence="1">
    <location>
        <begin position="199"/>
        <end position="217"/>
    </location>
</feature>
<gene>
    <name evidence="2" type="ORF">NMOB1V02_LOCUS9833</name>
</gene>
<accession>A0A7R9GIZ9</accession>
<feature type="compositionally biased region" description="Basic residues" evidence="1">
    <location>
        <begin position="563"/>
        <end position="580"/>
    </location>
</feature>
<feature type="region of interest" description="Disordered" evidence="1">
    <location>
        <begin position="363"/>
        <end position="382"/>
    </location>
</feature>
<feature type="compositionally biased region" description="Basic and acidic residues" evidence="1">
    <location>
        <begin position="583"/>
        <end position="592"/>
    </location>
</feature>
<evidence type="ECO:0000256" key="1">
    <source>
        <dbReference type="SAM" id="MobiDB-lite"/>
    </source>
</evidence>
<dbReference type="EMBL" id="CAJPEX010003589">
    <property type="protein sequence ID" value="CAG0922356.1"/>
    <property type="molecule type" value="Genomic_DNA"/>
</dbReference>
<dbReference type="Proteomes" id="UP000678499">
    <property type="component" value="Unassembled WGS sequence"/>
</dbReference>
<organism evidence="2">
    <name type="scientific">Notodromas monacha</name>
    <dbReference type="NCBI Taxonomy" id="399045"/>
    <lineage>
        <taxon>Eukaryota</taxon>
        <taxon>Metazoa</taxon>
        <taxon>Ecdysozoa</taxon>
        <taxon>Arthropoda</taxon>
        <taxon>Crustacea</taxon>
        <taxon>Oligostraca</taxon>
        <taxon>Ostracoda</taxon>
        <taxon>Podocopa</taxon>
        <taxon>Podocopida</taxon>
        <taxon>Cypridocopina</taxon>
        <taxon>Cypridoidea</taxon>
        <taxon>Cyprididae</taxon>
        <taxon>Notodromas</taxon>
    </lineage>
</organism>
<feature type="compositionally biased region" description="Low complexity" evidence="1">
    <location>
        <begin position="486"/>
        <end position="505"/>
    </location>
</feature>
<evidence type="ECO:0000313" key="2">
    <source>
        <dbReference type="EMBL" id="CAD7282204.1"/>
    </source>
</evidence>
<sequence>MHKVMARSPQNRSMQIQFSLGAEGLGNHGFPQIGCKNTKRTVSSAVTAIFLVSWVSLTTSVSASPVRIVSHAYRSNPVSVASSPVYPIVQQSLLRSPANTNRPTALQSTQSFQSTLPSFPATNPVPQPPTSPGNNFLLKDTTAGKTTATFTPWDALKANSFQSAPHQSINDWVPFSPLLATQVNYSLPNLNPGEGFSPHSKRSATSNRKRPKSRQKRTTTPATNPPRVTNRSKRAFTPTPPSKFRKPIVKASKKPKMAAEFFEIILAFVAKNFDDLVRQAAANLQTPAITTTSQPLMNVTVLGELKRFPAIFETWPEDNVDVEKAGVALKASNAFLDQILETMKSEQFPTSTDALFKTGIVKDSNTTSNSTEKPKEPGTKHGVFVTFSHTIPGLLPRSIQQKPTKQKIEITASKMPTTSMPDPEVENFKLASPENFNESFESSMKLGARTHDELLNVLEDSFPKVENIPRSGEDPVEIRQKRQTRSVSVNNKSNNKSPNKTANASITASRKRRTLSTDSGNHTAKVSNHISSTTEPQQPANSQGNRNQNHPPNADKSAESQKKQKAKKDKKSHSKIKSSKRSSSWEKTRSDVKGTPMEKTWKLLNSFLERFSQVLSKVFIPLITNVTTVAPSQSTMNPYEVSSAQPVPPITPQMKPSDSLLLVPVTQGQGLPMEDPSLLHFPQQSLGNHQYVPQTLPKMPEAPQPQTRLVDNPQQIPGNNVIWIDNQRRTRRKRMAKGGDSFALSSLSNPTNP</sequence>
<proteinExistence type="predicted"/>
<feature type="region of interest" description="Disordered" evidence="1">
    <location>
        <begin position="465"/>
        <end position="593"/>
    </location>
</feature>
<evidence type="ECO:0000313" key="3">
    <source>
        <dbReference type="Proteomes" id="UP000678499"/>
    </source>
</evidence>
<reference evidence="2" key="1">
    <citation type="submission" date="2020-11" db="EMBL/GenBank/DDBJ databases">
        <authorList>
            <person name="Tran Van P."/>
        </authorList>
    </citation>
    <scope>NUCLEOTIDE SEQUENCE</scope>
</reference>
<dbReference type="AlphaFoldDB" id="A0A7R9GIZ9"/>
<feature type="compositionally biased region" description="Polar residues" evidence="1">
    <location>
        <begin position="99"/>
        <end position="121"/>
    </location>
</feature>
<feature type="compositionally biased region" description="Polar residues" evidence="1">
    <location>
        <begin position="218"/>
        <end position="229"/>
    </location>
</feature>
<feature type="compositionally biased region" description="Basic and acidic residues" evidence="1">
    <location>
        <begin position="471"/>
        <end position="480"/>
    </location>
</feature>
<dbReference type="EMBL" id="OA885626">
    <property type="protein sequence ID" value="CAD7282204.1"/>
    <property type="molecule type" value="Genomic_DNA"/>
</dbReference>
<feature type="region of interest" description="Disordered" evidence="1">
    <location>
        <begin position="190"/>
        <end position="249"/>
    </location>
</feature>
<name>A0A7R9GIZ9_9CRUS</name>
<keyword evidence="3" id="KW-1185">Reference proteome</keyword>
<feature type="region of interest" description="Disordered" evidence="1">
    <location>
        <begin position="99"/>
        <end position="139"/>
    </location>
</feature>